<accession>A0A1I1RQZ1</accession>
<dbReference type="Gene3D" id="3.30.9.10">
    <property type="entry name" value="D-Amino Acid Oxidase, subunit A, domain 2"/>
    <property type="match status" value="1"/>
</dbReference>
<dbReference type="PANTHER" id="PTHR13847:SF289">
    <property type="entry name" value="GLYCINE OXIDASE"/>
    <property type="match status" value="1"/>
</dbReference>
<keyword evidence="1" id="KW-0560">Oxidoreductase</keyword>
<reference evidence="3" key="1">
    <citation type="submission" date="2016-10" db="EMBL/GenBank/DDBJ databases">
        <authorList>
            <person name="de Groot N.N."/>
        </authorList>
    </citation>
    <scope>NUCLEOTIDE SEQUENCE [LARGE SCALE GENOMIC DNA]</scope>
    <source>
        <strain evidence="3">ATCC 20501</strain>
    </source>
</reference>
<dbReference type="SMR" id="A0A1H6E5R5"/>
<evidence type="ECO:0000313" key="4">
    <source>
        <dbReference type="EMBL" id="SFD36734.1"/>
    </source>
</evidence>
<organism evidence="3 6">
    <name type="scientific">Saccharopolyspora kobensis</name>
    <dbReference type="NCBI Taxonomy" id="146035"/>
    <lineage>
        <taxon>Bacteria</taxon>
        <taxon>Bacillati</taxon>
        <taxon>Actinomycetota</taxon>
        <taxon>Actinomycetes</taxon>
        <taxon>Pseudonocardiales</taxon>
        <taxon>Pseudonocardiaceae</taxon>
        <taxon>Saccharopolyspora</taxon>
    </lineage>
</organism>
<accession>A0A1H6E5R5</accession>
<feature type="domain" description="FAD dependent oxidoreductase" evidence="2">
    <location>
        <begin position="19"/>
        <end position="386"/>
    </location>
</feature>
<proteinExistence type="predicted"/>
<sequence length="490" mass="52447">MPISATGNTSVPATDQAFDVIVIGNGALGLSLGLVLARRGTKVAVVGEARRPWAASAAAGAMNGCFGEVTPDLMASAHGRAKLAMDVRATEMWNSWEQLLVEESDESAIRSAHGTVVILNSIGVPQIDNGGYTAIRQALDEYKEPYEDLDPEAIDWLEPAPTSRPLQAMFIPGEHAVNPAALLRALATAFSRAGGVLVDELITELRISGDRIDGVSLASGAALSAPDVVVAAGANSHNLLSALPAELRNRIPGMVAGNGVSLLVETEGGNTPRSVIRTPNRSFACGLHVVPRAQGQIYLGATNVVSPKMRTTAAIDELNLLLACTRQLRTDLVSGRIEQIQVGNRPVPLDGFPLLGEAGVAGLWLMTGTYRDGLHQSPMLAHEFAARILGEPYNTELDVFTPVRNPIEAMSREQTVETAVIHTLATGYEFNWVVPDDWPPLIEEQLRDMFSKLLDEIDPEFTPPPEMLASMEPEIHDALRTYYAACRAAS</sequence>
<dbReference type="InterPro" id="IPR036188">
    <property type="entry name" value="FAD/NAD-bd_sf"/>
</dbReference>
<keyword evidence="5" id="KW-1185">Reference proteome</keyword>
<evidence type="ECO:0000256" key="1">
    <source>
        <dbReference type="ARBA" id="ARBA00023002"/>
    </source>
</evidence>
<gene>
    <name evidence="3" type="ORF">SAMN02982929_05530</name>
    <name evidence="4" type="ORF">SAMN05216506_10459</name>
</gene>
<evidence type="ECO:0000313" key="5">
    <source>
        <dbReference type="Proteomes" id="UP000199690"/>
    </source>
</evidence>
<dbReference type="EMBL" id="FNVB01000009">
    <property type="protein sequence ID" value="SEG92324.1"/>
    <property type="molecule type" value="Genomic_DNA"/>
</dbReference>
<dbReference type="Proteomes" id="UP000199690">
    <property type="component" value="Unassembled WGS sequence"/>
</dbReference>
<evidence type="ECO:0000313" key="3">
    <source>
        <dbReference type="EMBL" id="SEG92324.1"/>
    </source>
</evidence>
<evidence type="ECO:0000259" key="2">
    <source>
        <dbReference type="Pfam" id="PF01266"/>
    </source>
</evidence>
<dbReference type="GO" id="GO:0016491">
    <property type="term" value="F:oxidoreductase activity"/>
    <property type="evidence" value="ECO:0007669"/>
    <property type="project" value="UniProtKB-KW"/>
</dbReference>
<protein>
    <submittedName>
        <fullName evidence="3">Glycine/D-amino acid oxidase</fullName>
    </submittedName>
</protein>
<dbReference type="SUPFAM" id="SSF51905">
    <property type="entry name" value="FAD/NAD(P)-binding domain"/>
    <property type="match status" value="1"/>
</dbReference>
<evidence type="ECO:0000313" key="6">
    <source>
        <dbReference type="Proteomes" id="UP000236729"/>
    </source>
</evidence>
<name>A0A1H6E5R5_9PSEU</name>
<dbReference type="RefSeq" id="WP_093351369.1">
    <property type="nucleotide sequence ID" value="NZ_FNVB01000009.1"/>
</dbReference>
<reference evidence="5 6" key="2">
    <citation type="submission" date="2016-10" db="EMBL/GenBank/DDBJ databases">
        <authorList>
            <person name="Varghese N."/>
            <person name="Submissions S."/>
        </authorList>
    </citation>
    <scope>NUCLEOTIDE SEQUENCE [LARGE SCALE GENOMIC DNA]</scope>
    <source>
        <strain evidence="6">ATCC 20501</strain>
        <strain evidence="4 5">CGMCC 4.3529</strain>
    </source>
</reference>
<dbReference type="Pfam" id="PF01266">
    <property type="entry name" value="DAO"/>
    <property type="match status" value="1"/>
</dbReference>
<dbReference type="Proteomes" id="UP000236729">
    <property type="component" value="Unassembled WGS sequence"/>
</dbReference>
<dbReference type="EMBL" id="FOME01000004">
    <property type="protein sequence ID" value="SFD36734.1"/>
    <property type="molecule type" value="Genomic_DNA"/>
</dbReference>
<dbReference type="Gene3D" id="3.50.50.60">
    <property type="entry name" value="FAD/NAD(P)-binding domain"/>
    <property type="match status" value="1"/>
</dbReference>
<dbReference type="PANTHER" id="PTHR13847">
    <property type="entry name" value="SARCOSINE DEHYDROGENASE-RELATED"/>
    <property type="match status" value="1"/>
</dbReference>
<dbReference type="AlphaFoldDB" id="A0A1H6E5R5"/>
<dbReference type="InterPro" id="IPR006076">
    <property type="entry name" value="FAD-dep_OxRdtase"/>
</dbReference>
<dbReference type="GO" id="GO:0005737">
    <property type="term" value="C:cytoplasm"/>
    <property type="evidence" value="ECO:0007669"/>
    <property type="project" value="TreeGrafter"/>
</dbReference>